<evidence type="ECO:0000313" key="2">
    <source>
        <dbReference type="Proteomes" id="UP000831151"/>
    </source>
</evidence>
<dbReference type="AlphaFoldDB" id="A0A9E7DJ41"/>
<accession>A0A9E7DJ41</accession>
<dbReference type="Pfam" id="PF08282">
    <property type="entry name" value="Hydrolase_3"/>
    <property type="match status" value="1"/>
</dbReference>
<dbReference type="Proteomes" id="UP000831151">
    <property type="component" value="Chromosome"/>
</dbReference>
<reference evidence="1" key="1">
    <citation type="submission" date="2022-04" db="EMBL/GenBank/DDBJ databases">
        <title>Complete genome sequences of Ezakiella coagulans and Fenollaria massiliensis.</title>
        <authorList>
            <person name="France M.T."/>
            <person name="Clifford J."/>
            <person name="Narina S."/>
            <person name="Rutt L."/>
            <person name="Ravel J."/>
        </authorList>
    </citation>
    <scope>NUCLEOTIDE SEQUENCE</scope>
    <source>
        <strain evidence="1">C0061C2</strain>
    </source>
</reference>
<dbReference type="PROSITE" id="PS01228">
    <property type="entry name" value="COF_1"/>
    <property type="match status" value="1"/>
</dbReference>
<dbReference type="NCBIfam" id="TIGR00099">
    <property type="entry name" value="Cof-subfamily"/>
    <property type="match status" value="1"/>
</dbReference>
<dbReference type="InterPro" id="IPR023214">
    <property type="entry name" value="HAD_sf"/>
</dbReference>
<keyword evidence="2" id="KW-1185">Reference proteome</keyword>
<keyword evidence="1" id="KW-0378">Hydrolase</keyword>
<dbReference type="GO" id="GO:0016791">
    <property type="term" value="F:phosphatase activity"/>
    <property type="evidence" value="ECO:0007669"/>
    <property type="project" value="TreeGrafter"/>
</dbReference>
<sequence>MKLNNIKAAFFDMDGTIVSFTTHKISDRDISAINKLREKGIKVFISSGRDKNNIMKVLDNTLKVDGFVGMNGNLNVIGDEIISEHFMDEDDVRFIVDASKRLNFALSLFTREGVVLNLADDKVHAVHDHVEVPIPKIASLDELDLSKVFQMNSYTTRAFDEENLVPYMNNSVFKRWNDDFADINSKKTSKLKGINKILEKLGIDIKDTISFGDSENDLEMIKGTGVSVAMANAMPVIKNAATYITKDCDESGAAYFIENYIL</sequence>
<dbReference type="PANTHER" id="PTHR10000">
    <property type="entry name" value="PHOSPHOSERINE PHOSPHATASE"/>
    <property type="match status" value="1"/>
</dbReference>
<name>A0A9E7DJ41_9FIRM</name>
<dbReference type="SFLD" id="SFLDG01140">
    <property type="entry name" value="C2.B:_Phosphomannomutase_and_P"/>
    <property type="match status" value="1"/>
</dbReference>
<dbReference type="NCBIfam" id="TIGR01484">
    <property type="entry name" value="HAD-SF-IIB"/>
    <property type="match status" value="1"/>
</dbReference>
<dbReference type="Gene3D" id="3.40.50.1000">
    <property type="entry name" value="HAD superfamily/HAD-like"/>
    <property type="match status" value="1"/>
</dbReference>
<dbReference type="SFLD" id="SFLDS00003">
    <property type="entry name" value="Haloacid_Dehalogenase"/>
    <property type="match status" value="1"/>
</dbReference>
<proteinExistence type="predicted"/>
<dbReference type="Gene3D" id="3.30.1240.10">
    <property type="match status" value="1"/>
</dbReference>
<dbReference type="GO" id="GO:0000287">
    <property type="term" value="F:magnesium ion binding"/>
    <property type="evidence" value="ECO:0007669"/>
    <property type="project" value="TreeGrafter"/>
</dbReference>
<protein>
    <submittedName>
        <fullName evidence="1">Cof-type HAD-IIB family hydrolase</fullName>
    </submittedName>
</protein>
<dbReference type="SUPFAM" id="SSF56784">
    <property type="entry name" value="HAD-like"/>
    <property type="match status" value="1"/>
</dbReference>
<dbReference type="PANTHER" id="PTHR10000:SF25">
    <property type="entry name" value="PHOSPHATASE YKRA-RELATED"/>
    <property type="match status" value="1"/>
</dbReference>
<dbReference type="InterPro" id="IPR000150">
    <property type="entry name" value="Cof"/>
</dbReference>
<dbReference type="RefSeq" id="WP_249242334.1">
    <property type="nucleotide sequence ID" value="NZ_CP096649.1"/>
</dbReference>
<dbReference type="EMBL" id="CP096649">
    <property type="protein sequence ID" value="UQK58757.1"/>
    <property type="molecule type" value="Genomic_DNA"/>
</dbReference>
<dbReference type="InterPro" id="IPR036412">
    <property type="entry name" value="HAD-like_sf"/>
</dbReference>
<organism evidence="1 2">
    <name type="scientific">Fenollaria massiliensis</name>
    <dbReference type="NCBI Taxonomy" id="938288"/>
    <lineage>
        <taxon>Bacteria</taxon>
        <taxon>Bacillati</taxon>
        <taxon>Bacillota</taxon>
        <taxon>Clostridia</taxon>
        <taxon>Eubacteriales</taxon>
        <taxon>Fenollaria</taxon>
    </lineage>
</organism>
<dbReference type="GO" id="GO:0005829">
    <property type="term" value="C:cytosol"/>
    <property type="evidence" value="ECO:0007669"/>
    <property type="project" value="TreeGrafter"/>
</dbReference>
<gene>
    <name evidence="1" type="ORF">M1R53_05830</name>
</gene>
<evidence type="ECO:0000313" key="1">
    <source>
        <dbReference type="EMBL" id="UQK58757.1"/>
    </source>
</evidence>
<dbReference type="InterPro" id="IPR006379">
    <property type="entry name" value="HAD-SF_hydro_IIB"/>
</dbReference>
<dbReference type="KEGG" id="fms:M1R53_05830"/>